<accession>A0A0F4KWM3</accession>
<dbReference type="RefSeq" id="WP_045921979.1">
    <property type="nucleotide sequence ID" value="NZ_JBHTHW010000004.1"/>
</dbReference>
<evidence type="ECO:0000313" key="2">
    <source>
        <dbReference type="EMBL" id="KJY51012.1"/>
    </source>
</evidence>
<dbReference type="OrthoDB" id="2414035at2"/>
<sequence length="252" mass="27578">MWYLTLVLFIALVMVAGKRGVIIFSSLSGSFLLLLTLIMLIADEFNPLIVGIIFAILLVFLAIYPQTQNPQVRQSALVSTLLVLIGLFLLVLLLVPCTASQGFSLEDTEEIEQFVLSVGVSFPQIQMVVILLSSLGAVAEASIAVSSGIWEIIAYQPQISVHNLWQAGLEIGRKNIATALNTLLFGFFGSYLTLGLWLIQLHYSLVTIFNNGILVTAIVGLLLGILGVIAVVLITNCYILWYYQHHKLAADK</sequence>
<dbReference type="PANTHER" id="PTHR41771:SF1">
    <property type="entry name" value="MEMBRANE PROTEIN"/>
    <property type="match status" value="1"/>
</dbReference>
<evidence type="ECO:0000256" key="1">
    <source>
        <dbReference type="SAM" id="Phobius"/>
    </source>
</evidence>
<dbReference type="InterPro" id="IPR012507">
    <property type="entry name" value="YibE_F"/>
</dbReference>
<feature type="transmembrane region" description="Helical" evidence="1">
    <location>
        <begin position="212"/>
        <end position="243"/>
    </location>
</feature>
<keyword evidence="1" id="KW-0812">Transmembrane</keyword>
<dbReference type="HOGENOM" id="CLU_071016_0_0_9"/>
<dbReference type="STRING" id="1218508.JG29_00540"/>
<dbReference type="PATRIC" id="fig|1218508.4.peg.55"/>
<dbReference type="PIRSF" id="PIRSF031503">
    <property type="entry name" value="UCP031503_mp"/>
    <property type="match status" value="1"/>
</dbReference>
<proteinExistence type="predicted"/>
<reference evidence="2 3" key="1">
    <citation type="submission" date="2014-12" db="EMBL/GenBank/DDBJ databases">
        <title>Comparative genomics of the lactic acid bacteria isolated from the honey bee gut.</title>
        <authorList>
            <person name="Ellegaard K.M."/>
            <person name="Tamarit D."/>
            <person name="Javelind E."/>
            <person name="Olofsson T."/>
            <person name="Andersson S.G."/>
            <person name="Vasquez A."/>
        </authorList>
    </citation>
    <scope>NUCLEOTIDE SEQUENCE [LARGE SCALE GENOMIC DNA]</scope>
    <source>
        <strain evidence="2 3">Hon2</strain>
    </source>
</reference>
<dbReference type="AlphaFoldDB" id="A0A0F4KWM3"/>
<dbReference type="PANTHER" id="PTHR41771">
    <property type="entry name" value="MEMBRANE PROTEIN-RELATED"/>
    <property type="match status" value="1"/>
</dbReference>
<dbReference type="InterPro" id="IPR014564">
    <property type="entry name" value="UCP031503_TM"/>
</dbReference>
<feature type="transmembrane region" description="Helical" evidence="1">
    <location>
        <begin position="176"/>
        <end position="200"/>
    </location>
</feature>
<dbReference type="EMBL" id="JXBZ01000002">
    <property type="protein sequence ID" value="KJY51012.1"/>
    <property type="molecule type" value="Genomic_DNA"/>
</dbReference>
<feature type="transmembrane region" description="Helical" evidence="1">
    <location>
        <begin position="21"/>
        <end position="42"/>
    </location>
</feature>
<dbReference type="Pfam" id="PF07907">
    <property type="entry name" value="YibE_F"/>
    <property type="match status" value="1"/>
</dbReference>
<feature type="transmembrane region" description="Helical" evidence="1">
    <location>
        <begin position="125"/>
        <end position="155"/>
    </location>
</feature>
<feature type="transmembrane region" description="Helical" evidence="1">
    <location>
        <begin position="48"/>
        <end position="64"/>
    </location>
</feature>
<protein>
    <submittedName>
        <fullName evidence="2">YibE/F-like family protein</fullName>
    </submittedName>
</protein>
<dbReference type="Proteomes" id="UP000033695">
    <property type="component" value="Unassembled WGS sequence"/>
</dbReference>
<comment type="caution">
    <text evidence="2">The sequence shown here is derived from an EMBL/GenBank/DDBJ whole genome shotgun (WGS) entry which is preliminary data.</text>
</comment>
<keyword evidence="1" id="KW-0472">Membrane</keyword>
<keyword evidence="3" id="KW-1185">Reference proteome</keyword>
<gene>
    <name evidence="2" type="ORF">JG29_00540</name>
</gene>
<organism evidence="2 3">
    <name type="scientific">Bombilactobacillus mellis</name>
    <dbReference type="NCBI Taxonomy" id="1218508"/>
    <lineage>
        <taxon>Bacteria</taxon>
        <taxon>Bacillati</taxon>
        <taxon>Bacillota</taxon>
        <taxon>Bacilli</taxon>
        <taxon>Lactobacillales</taxon>
        <taxon>Lactobacillaceae</taxon>
        <taxon>Bombilactobacillus</taxon>
    </lineage>
</organism>
<keyword evidence="1" id="KW-1133">Transmembrane helix</keyword>
<feature type="transmembrane region" description="Helical" evidence="1">
    <location>
        <begin position="76"/>
        <end position="95"/>
    </location>
</feature>
<name>A0A0F4KWM3_9LACO</name>
<evidence type="ECO:0000313" key="3">
    <source>
        <dbReference type="Proteomes" id="UP000033695"/>
    </source>
</evidence>